<dbReference type="InterPro" id="IPR001394">
    <property type="entry name" value="Peptidase_C19_UCH"/>
</dbReference>
<feature type="domain" description="USP" evidence="2">
    <location>
        <begin position="24"/>
        <end position="441"/>
    </location>
</feature>
<dbReference type="Gene3D" id="2.60.120.920">
    <property type="match status" value="1"/>
</dbReference>
<dbReference type="InterPro" id="IPR035762">
    <property type="entry name" value="SPRY3_RyR"/>
</dbReference>
<dbReference type="InterPro" id="IPR048581">
    <property type="entry name" value="RYDR_Jsol"/>
</dbReference>
<feature type="domain" description="B30.2/SPRY" evidence="1">
    <location>
        <begin position="356"/>
        <end position="584"/>
    </location>
</feature>
<dbReference type="Pfam" id="PF21119">
    <property type="entry name" value="RYDR_Jsol"/>
    <property type="match status" value="1"/>
</dbReference>
<evidence type="ECO:0000313" key="3">
    <source>
        <dbReference type="EMBL" id="CAF3984057.1"/>
    </source>
</evidence>
<dbReference type="GO" id="GO:0005219">
    <property type="term" value="F:ryanodine-sensitive calcium-release channel activity"/>
    <property type="evidence" value="ECO:0007669"/>
    <property type="project" value="TreeGrafter"/>
</dbReference>
<dbReference type="PROSITE" id="PS00972">
    <property type="entry name" value="USP_1"/>
    <property type="match status" value="1"/>
</dbReference>
<dbReference type="GO" id="GO:0030018">
    <property type="term" value="C:Z disc"/>
    <property type="evidence" value="ECO:0007669"/>
    <property type="project" value="TreeGrafter"/>
</dbReference>
<dbReference type="InterPro" id="IPR015925">
    <property type="entry name" value="Ryanodine_IP3_receptor"/>
</dbReference>
<dbReference type="SMART" id="SM00449">
    <property type="entry name" value="SPRY"/>
    <property type="match status" value="1"/>
</dbReference>
<dbReference type="GO" id="GO:0033017">
    <property type="term" value="C:sarcoplasmic reticulum membrane"/>
    <property type="evidence" value="ECO:0007669"/>
    <property type="project" value="TreeGrafter"/>
</dbReference>
<evidence type="ECO:0008006" key="5">
    <source>
        <dbReference type="Google" id="ProtNLM"/>
    </source>
</evidence>
<dbReference type="Pfam" id="PF00443">
    <property type="entry name" value="UCH"/>
    <property type="match status" value="1"/>
</dbReference>
<proteinExistence type="predicted"/>
<dbReference type="InterPro" id="IPR013320">
    <property type="entry name" value="ConA-like_dom_sf"/>
</dbReference>
<dbReference type="Pfam" id="PF00622">
    <property type="entry name" value="SPRY"/>
    <property type="match status" value="1"/>
</dbReference>
<gene>
    <name evidence="3" type="ORF">OTI717_LOCUS28110</name>
</gene>
<dbReference type="GO" id="GO:0004843">
    <property type="term" value="F:cysteine-type deubiquitinase activity"/>
    <property type="evidence" value="ECO:0007669"/>
    <property type="project" value="InterPro"/>
</dbReference>
<dbReference type="EMBL" id="CAJOAX010006543">
    <property type="protein sequence ID" value="CAF3984057.1"/>
    <property type="molecule type" value="Genomic_DNA"/>
</dbReference>
<dbReference type="InterPro" id="IPR028889">
    <property type="entry name" value="USP"/>
</dbReference>
<dbReference type="SUPFAM" id="SSF54001">
    <property type="entry name" value="Cysteine proteinases"/>
    <property type="match status" value="1"/>
</dbReference>
<evidence type="ECO:0000259" key="2">
    <source>
        <dbReference type="PROSITE" id="PS50235"/>
    </source>
</evidence>
<dbReference type="GO" id="GO:0005790">
    <property type="term" value="C:smooth endoplasmic reticulum"/>
    <property type="evidence" value="ECO:0007669"/>
    <property type="project" value="TreeGrafter"/>
</dbReference>
<dbReference type="GO" id="GO:0042383">
    <property type="term" value="C:sarcolemma"/>
    <property type="evidence" value="ECO:0007669"/>
    <property type="project" value="TreeGrafter"/>
</dbReference>
<dbReference type="GO" id="GO:0034704">
    <property type="term" value="C:calcium channel complex"/>
    <property type="evidence" value="ECO:0007669"/>
    <property type="project" value="TreeGrafter"/>
</dbReference>
<dbReference type="PANTHER" id="PTHR46399">
    <property type="entry name" value="B30.2/SPRY DOMAIN-CONTAINING PROTEIN"/>
    <property type="match status" value="1"/>
</dbReference>
<evidence type="ECO:0000313" key="4">
    <source>
        <dbReference type="Proteomes" id="UP000663823"/>
    </source>
</evidence>
<dbReference type="PANTHER" id="PTHR46399:SF8">
    <property type="entry name" value="B30.2_SPRY DOMAIN-CONTAINING PROTEIN"/>
    <property type="match status" value="1"/>
</dbReference>
<dbReference type="GO" id="GO:0006941">
    <property type="term" value="P:striated muscle contraction"/>
    <property type="evidence" value="ECO:0007669"/>
    <property type="project" value="TreeGrafter"/>
</dbReference>
<dbReference type="PROSITE" id="PS50188">
    <property type="entry name" value="B302_SPRY"/>
    <property type="match status" value="1"/>
</dbReference>
<dbReference type="InterPro" id="IPR043136">
    <property type="entry name" value="B30.2/SPRY_sf"/>
</dbReference>
<protein>
    <recommendedName>
        <fullName evidence="5">Ubiquitin carboxyl-terminal hydrolase</fullName>
    </recommendedName>
</protein>
<evidence type="ECO:0000259" key="1">
    <source>
        <dbReference type="PROSITE" id="PS50188"/>
    </source>
</evidence>
<dbReference type="InterPro" id="IPR038765">
    <property type="entry name" value="Papain-like_cys_pep_sf"/>
</dbReference>
<dbReference type="PROSITE" id="PS50235">
    <property type="entry name" value="USP_3"/>
    <property type="match status" value="1"/>
</dbReference>
<accession>A0A819MSS9</accession>
<dbReference type="CDD" id="cd12879">
    <property type="entry name" value="SPRY3_RyR"/>
    <property type="match status" value="1"/>
</dbReference>
<dbReference type="Proteomes" id="UP000663823">
    <property type="component" value="Unassembled WGS sequence"/>
</dbReference>
<dbReference type="InterPro" id="IPR001870">
    <property type="entry name" value="B30.2/SPRY"/>
</dbReference>
<dbReference type="InterPro" id="IPR018200">
    <property type="entry name" value="USP_CS"/>
</dbReference>
<dbReference type="AlphaFoldDB" id="A0A819MSS9"/>
<dbReference type="GO" id="GO:0014808">
    <property type="term" value="P:release of sequestered calcium ion into cytosol by sarcoplasmic reticulum"/>
    <property type="evidence" value="ECO:0007669"/>
    <property type="project" value="TreeGrafter"/>
</dbReference>
<sequence length="804" mass="92938">MGHGVSSDTVGHTIADSNTNEHYLGLVNFGNTCYCNSVLQALYFCKPFRERVLNYRLIQKNKKDNLLTCLADLFHMIVNGKKRTGALQPKKFINKLRKENNTFDNDMQQDAHEFLNHLLNTCGDILLAEKKEEKDKHDKQRNKSNNITVSNNYLQTNNDEQNNRITASINLNTNNDITTVPNSLTEETWIHELFQGTLVSTTKCLNCETYSIYFIFKHSRDNPPIIKLQSRLFGTLEKVEFEFIRLSLPISCHDKFVPRHITLEQRYAILNEYLESPAEKHNFIFLSRPKMSSSNEQIETSITNQSLLDQTDSFVKFLDQSTSKTNSSPIINENKSNIKTPTNKINSFFHCFLKEQQQQQHQQHQQEQPTKRIVKLNTDTNRIQNQLQATLRHSIRRMTHTARKSTIENENEFNDQQTNDYANDDIRVINEYVHEYYYAIRILPGQNPRSVFIGWVTSRFKPIDRQYDTTTNKLTKFTRYCTITQTSDKGSIVESIRRQDAYMFCASDLLDNMIDKGNVARRVANGLVIGCLCDVSTGQLTFYVNGKESTQKFQVEPSTKLYPAVFVEPTVKEVLQFELGRIRNCLPLTAALFPSLNREERFIPQLPPRLHLQSLVHCHWSRVPNTNIRCQQLKLSEIRGWSVFVEDSVQMEAVYIPEEDQCTDILSLVEHEDNLNFCSNTLRLYNALCAQGNNRVSHEICKFVDEKQLMYCVKNAYLCGSIRIGIHNLLIALHFESHIKARSLTSTEFIIPLSDALRKSAILHPQNSNGQQQILAMSTYIPAMEQFLAVRPKLIKEEEYVNIN</sequence>
<dbReference type="SUPFAM" id="SSF49899">
    <property type="entry name" value="Concanavalin A-like lectins/glucanases"/>
    <property type="match status" value="1"/>
</dbReference>
<dbReference type="GO" id="GO:0016579">
    <property type="term" value="P:protein deubiquitination"/>
    <property type="evidence" value="ECO:0007669"/>
    <property type="project" value="InterPro"/>
</dbReference>
<dbReference type="Gene3D" id="3.90.70.10">
    <property type="entry name" value="Cysteine proteinases"/>
    <property type="match status" value="1"/>
</dbReference>
<reference evidence="3" key="1">
    <citation type="submission" date="2021-02" db="EMBL/GenBank/DDBJ databases">
        <authorList>
            <person name="Nowell W R."/>
        </authorList>
    </citation>
    <scope>NUCLEOTIDE SEQUENCE</scope>
</reference>
<name>A0A819MSS9_9BILA</name>
<comment type="caution">
    <text evidence="3">The sequence shown here is derived from an EMBL/GenBank/DDBJ whole genome shotgun (WGS) entry which is preliminary data.</text>
</comment>
<dbReference type="InterPro" id="IPR003877">
    <property type="entry name" value="SPRY_dom"/>
</dbReference>
<organism evidence="3 4">
    <name type="scientific">Rotaria sordida</name>
    <dbReference type="NCBI Taxonomy" id="392033"/>
    <lineage>
        <taxon>Eukaryota</taxon>
        <taxon>Metazoa</taxon>
        <taxon>Spiralia</taxon>
        <taxon>Gnathifera</taxon>
        <taxon>Rotifera</taxon>
        <taxon>Eurotatoria</taxon>
        <taxon>Bdelloidea</taxon>
        <taxon>Philodinida</taxon>
        <taxon>Philodinidae</taxon>
        <taxon>Rotaria</taxon>
    </lineage>
</organism>